<dbReference type="Proteomes" id="UP001497497">
    <property type="component" value="Unassembled WGS sequence"/>
</dbReference>
<evidence type="ECO:0000313" key="2">
    <source>
        <dbReference type="Proteomes" id="UP001497497"/>
    </source>
</evidence>
<proteinExistence type="predicted"/>
<name>A0AAV2IAU5_LYMST</name>
<reference evidence="1 2" key="1">
    <citation type="submission" date="2024-04" db="EMBL/GenBank/DDBJ databases">
        <authorList>
            <consortium name="Genoscope - CEA"/>
            <person name="William W."/>
        </authorList>
    </citation>
    <scope>NUCLEOTIDE SEQUENCE [LARGE SCALE GENOMIC DNA]</scope>
</reference>
<dbReference type="EMBL" id="CAXITT010000446">
    <property type="protein sequence ID" value="CAL1541665.1"/>
    <property type="molecule type" value="Genomic_DNA"/>
</dbReference>
<accession>A0AAV2IAU5</accession>
<feature type="non-terminal residue" evidence="1">
    <location>
        <position position="1"/>
    </location>
</feature>
<comment type="caution">
    <text evidence="1">The sequence shown here is derived from an EMBL/GenBank/DDBJ whole genome shotgun (WGS) entry which is preliminary data.</text>
</comment>
<organism evidence="1 2">
    <name type="scientific">Lymnaea stagnalis</name>
    <name type="common">Great pond snail</name>
    <name type="synonym">Helix stagnalis</name>
    <dbReference type="NCBI Taxonomy" id="6523"/>
    <lineage>
        <taxon>Eukaryota</taxon>
        <taxon>Metazoa</taxon>
        <taxon>Spiralia</taxon>
        <taxon>Lophotrochozoa</taxon>
        <taxon>Mollusca</taxon>
        <taxon>Gastropoda</taxon>
        <taxon>Heterobranchia</taxon>
        <taxon>Euthyneura</taxon>
        <taxon>Panpulmonata</taxon>
        <taxon>Hygrophila</taxon>
        <taxon>Lymnaeoidea</taxon>
        <taxon>Lymnaeidae</taxon>
        <taxon>Lymnaea</taxon>
    </lineage>
</organism>
<protein>
    <submittedName>
        <fullName evidence="1">Uncharacterized protein</fullName>
    </submittedName>
</protein>
<dbReference type="AlphaFoldDB" id="A0AAV2IAU5"/>
<evidence type="ECO:0000313" key="1">
    <source>
        <dbReference type="EMBL" id="CAL1541665.1"/>
    </source>
</evidence>
<sequence>ASGKEVRILAEIVDVTVTGSAYELSIKDLTGRVATLRLLKCVEERYIRVNRLGHPIALTDYLLPGNFVYLMSPFWIQRSGQKIIEPETIGEVSFLLGHKKIF</sequence>
<keyword evidence="2" id="KW-1185">Reference proteome</keyword>
<gene>
    <name evidence="1" type="ORF">GSLYS_00015271001</name>
</gene>